<comment type="caution">
    <text evidence="2">The sequence shown here is derived from an EMBL/GenBank/DDBJ whole genome shotgun (WGS) entry which is preliminary data.</text>
</comment>
<feature type="compositionally biased region" description="Polar residues" evidence="1">
    <location>
        <begin position="1"/>
        <end position="10"/>
    </location>
</feature>
<proteinExistence type="predicted"/>
<dbReference type="AlphaFoldDB" id="A0AAW0B2U7"/>
<evidence type="ECO:0000313" key="3">
    <source>
        <dbReference type="Proteomes" id="UP001362999"/>
    </source>
</evidence>
<accession>A0AAW0B2U7</accession>
<name>A0AAW0B2U7_9AGAR</name>
<feature type="compositionally biased region" description="Pro residues" evidence="1">
    <location>
        <begin position="28"/>
        <end position="37"/>
    </location>
</feature>
<sequence length="164" mass="17964">MSKAAQTHFNAAQDVSKFPSSPRNPGRPIGPSPPPTYPASAPSPVVTALARPTLSESRHPSVTARARRAPSSSKYPPLRIDTSTREYVLDVVLPVEIKPEMVTLSTLKGDKLRIVADAWHLEKDCHFEWEIVFAPGDVDMTSIRAKFGEEGHLVVRAGRRACKV</sequence>
<feature type="region of interest" description="Disordered" evidence="1">
    <location>
        <begin position="1"/>
        <end position="78"/>
    </location>
</feature>
<reference evidence="2 3" key="1">
    <citation type="journal article" date="2024" name="J Genomics">
        <title>Draft genome sequencing and assembly of Favolaschia claudopus CIRM-BRFM 2984 isolated from oak limbs.</title>
        <authorList>
            <person name="Navarro D."/>
            <person name="Drula E."/>
            <person name="Chaduli D."/>
            <person name="Cazenave R."/>
            <person name="Ahrendt S."/>
            <person name="Wang J."/>
            <person name="Lipzen A."/>
            <person name="Daum C."/>
            <person name="Barry K."/>
            <person name="Grigoriev I.V."/>
            <person name="Favel A."/>
            <person name="Rosso M.N."/>
            <person name="Martin F."/>
        </authorList>
    </citation>
    <scope>NUCLEOTIDE SEQUENCE [LARGE SCALE GENOMIC DNA]</scope>
    <source>
        <strain evidence="2 3">CIRM-BRFM 2984</strain>
    </source>
</reference>
<protein>
    <recommendedName>
        <fullName evidence="4">SHSP domain-containing protein</fullName>
    </recommendedName>
</protein>
<dbReference type="EMBL" id="JAWWNJ010000042">
    <property type="protein sequence ID" value="KAK7019824.1"/>
    <property type="molecule type" value="Genomic_DNA"/>
</dbReference>
<evidence type="ECO:0000313" key="2">
    <source>
        <dbReference type="EMBL" id="KAK7019824.1"/>
    </source>
</evidence>
<evidence type="ECO:0000256" key="1">
    <source>
        <dbReference type="SAM" id="MobiDB-lite"/>
    </source>
</evidence>
<dbReference type="Proteomes" id="UP001362999">
    <property type="component" value="Unassembled WGS sequence"/>
</dbReference>
<gene>
    <name evidence="2" type="ORF">R3P38DRAFT_2782131</name>
</gene>
<evidence type="ECO:0008006" key="4">
    <source>
        <dbReference type="Google" id="ProtNLM"/>
    </source>
</evidence>
<organism evidence="2 3">
    <name type="scientific">Favolaschia claudopus</name>
    <dbReference type="NCBI Taxonomy" id="2862362"/>
    <lineage>
        <taxon>Eukaryota</taxon>
        <taxon>Fungi</taxon>
        <taxon>Dikarya</taxon>
        <taxon>Basidiomycota</taxon>
        <taxon>Agaricomycotina</taxon>
        <taxon>Agaricomycetes</taxon>
        <taxon>Agaricomycetidae</taxon>
        <taxon>Agaricales</taxon>
        <taxon>Marasmiineae</taxon>
        <taxon>Mycenaceae</taxon>
        <taxon>Favolaschia</taxon>
    </lineage>
</organism>
<keyword evidence="3" id="KW-1185">Reference proteome</keyword>